<protein>
    <submittedName>
        <fullName evidence="2">Uncharacterized protein</fullName>
    </submittedName>
</protein>
<proteinExistence type="predicted"/>
<evidence type="ECO:0000256" key="1">
    <source>
        <dbReference type="SAM" id="Phobius"/>
    </source>
</evidence>
<feature type="transmembrane region" description="Helical" evidence="1">
    <location>
        <begin position="67"/>
        <end position="88"/>
    </location>
</feature>
<feature type="transmembrane region" description="Helical" evidence="1">
    <location>
        <begin position="130"/>
        <end position="153"/>
    </location>
</feature>
<name>A0A8D8WX64_9HEMI</name>
<keyword evidence="1" id="KW-0812">Transmembrane</keyword>
<dbReference type="EMBL" id="HBUF01231848">
    <property type="protein sequence ID" value="CAG6673699.1"/>
    <property type="molecule type" value="Transcribed_RNA"/>
</dbReference>
<evidence type="ECO:0000313" key="2">
    <source>
        <dbReference type="EMBL" id="CAG6673699.1"/>
    </source>
</evidence>
<reference evidence="2" key="1">
    <citation type="submission" date="2021-05" db="EMBL/GenBank/DDBJ databases">
        <authorList>
            <person name="Alioto T."/>
            <person name="Alioto T."/>
            <person name="Gomez Garrido J."/>
        </authorList>
    </citation>
    <scope>NUCLEOTIDE SEQUENCE</scope>
</reference>
<keyword evidence="1" id="KW-1133">Transmembrane helix</keyword>
<sequence>MNGVLFLQRVAAWLGMMVSFYVYWSRGVVWHFVMHFIVCHNSTDMYLRYGTICTSSITPFIQSLTTISLFLTTLASSLILIAHIFRFLQHNAQLVKLNFCIQFGFVNFSFDFFAFSVFLCVFFIRAILIIVIFIIIFFIFILFGIFSLLLRVLPFP</sequence>
<keyword evidence="1" id="KW-0472">Membrane</keyword>
<dbReference type="AlphaFoldDB" id="A0A8D8WX64"/>
<organism evidence="2">
    <name type="scientific">Cacopsylla melanoneura</name>
    <dbReference type="NCBI Taxonomy" id="428564"/>
    <lineage>
        <taxon>Eukaryota</taxon>
        <taxon>Metazoa</taxon>
        <taxon>Ecdysozoa</taxon>
        <taxon>Arthropoda</taxon>
        <taxon>Hexapoda</taxon>
        <taxon>Insecta</taxon>
        <taxon>Pterygota</taxon>
        <taxon>Neoptera</taxon>
        <taxon>Paraneoptera</taxon>
        <taxon>Hemiptera</taxon>
        <taxon>Sternorrhyncha</taxon>
        <taxon>Psylloidea</taxon>
        <taxon>Psyllidae</taxon>
        <taxon>Psyllinae</taxon>
        <taxon>Cacopsylla</taxon>
    </lineage>
</organism>
<accession>A0A8D8WX64</accession>
<feature type="transmembrane region" description="Helical" evidence="1">
    <location>
        <begin position="100"/>
        <end position="124"/>
    </location>
</feature>